<feature type="transmembrane region" description="Helical" evidence="7">
    <location>
        <begin position="148"/>
        <end position="169"/>
    </location>
</feature>
<proteinExistence type="inferred from homology"/>
<evidence type="ECO:0000313" key="9">
    <source>
        <dbReference type="Proteomes" id="UP000294744"/>
    </source>
</evidence>
<evidence type="ECO:0000256" key="4">
    <source>
        <dbReference type="ARBA" id="ARBA00022989"/>
    </source>
</evidence>
<comment type="similarity">
    <text evidence="2">Belongs to the acetate uptake transporter (AceTr) (TC 2.A.96) family.</text>
</comment>
<feature type="transmembrane region" description="Helical" evidence="7">
    <location>
        <begin position="201"/>
        <end position="222"/>
    </location>
</feature>
<keyword evidence="9" id="KW-1185">Reference proteome</keyword>
<dbReference type="AlphaFoldDB" id="A0A4R4UL97"/>
<dbReference type="InterPro" id="IPR051633">
    <property type="entry name" value="AceTr"/>
</dbReference>
<dbReference type="PANTHER" id="PTHR31123:SF1">
    <property type="entry name" value="ACCUMULATION OF DYADS PROTEIN 2-RELATED"/>
    <property type="match status" value="1"/>
</dbReference>
<dbReference type="GO" id="GO:0005886">
    <property type="term" value="C:plasma membrane"/>
    <property type="evidence" value="ECO:0007669"/>
    <property type="project" value="TreeGrafter"/>
</dbReference>
<keyword evidence="5 7" id="KW-0472">Membrane</keyword>
<feature type="transmembrane region" description="Helical" evidence="7">
    <location>
        <begin position="228"/>
        <end position="248"/>
    </location>
</feature>
<feature type="compositionally biased region" description="Basic and acidic residues" evidence="6">
    <location>
        <begin position="44"/>
        <end position="53"/>
    </location>
</feature>
<reference evidence="8 9" key="1">
    <citation type="submission" date="2019-03" db="EMBL/GenBank/DDBJ databases">
        <title>Draft genome sequences of novel Actinobacteria.</title>
        <authorList>
            <person name="Sahin N."/>
            <person name="Ay H."/>
            <person name="Saygin H."/>
        </authorList>
    </citation>
    <scope>NUCLEOTIDE SEQUENCE [LARGE SCALE GENOMIC DNA]</scope>
    <source>
        <strain evidence="8 9">16K404</strain>
    </source>
</reference>
<keyword evidence="4 7" id="KW-1133">Transmembrane helix</keyword>
<organism evidence="8 9">
    <name type="scientific">Saccharopolyspora aridisoli</name>
    <dbReference type="NCBI Taxonomy" id="2530385"/>
    <lineage>
        <taxon>Bacteria</taxon>
        <taxon>Bacillati</taxon>
        <taxon>Actinomycetota</taxon>
        <taxon>Actinomycetes</taxon>
        <taxon>Pseudonocardiales</taxon>
        <taxon>Pseudonocardiaceae</taxon>
        <taxon>Saccharopolyspora</taxon>
    </lineage>
</organism>
<dbReference type="GO" id="GO:0015123">
    <property type="term" value="F:acetate transmembrane transporter activity"/>
    <property type="evidence" value="ECO:0007669"/>
    <property type="project" value="TreeGrafter"/>
</dbReference>
<feature type="region of interest" description="Disordered" evidence="6">
    <location>
        <begin position="1"/>
        <end position="82"/>
    </location>
</feature>
<keyword evidence="3 7" id="KW-0812">Transmembrane</keyword>
<gene>
    <name evidence="8" type="ORF">E1161_20300</name>
</gene>
<dbReference type="Proteomes" id="UP000294744">
    <property type="component" value="Unassembled WGS sequence"/>
</dbReference>
<feature type="transmembrane region" description="Helical" evidence="7">
    <location>
        <begin position="175"/>
        <end position="194"/>
    </location>
</feature>
<comment type="caution">
    <text evidence="8">The sequence shown here is derived from an EMBL/GenBank/DDBJ whole genome shotgun (WGS) entry which is preliminary data.</text>
</comment>
<evidence type="ECO:0000256" key="3">
    <source>
        <dbReference type="ARBA" id="ARBA00022692"/>
    </source>
</evidence>
<feature type="compositionally biased region" description="Basic and acidic residues" evidence="6">
    <location>
        <begin position="60"/>
        <end position="73"/>
    </location>
</feature>
<dbReference type="EMBL" id="SMKV01000029">
    <property type="protein sequence ID" value="TDC89864.1"/>
    <property type="molecule type" value="Genomic_DNA"/>
</dbReference>
<comment type="subcellular location">
    <subcellularLocation>
        <location evidence="1">Membrane</location>
        <topology evidence="1">Multi-pass membrane protein</topology>
    </subcellularLocation>
</comment>
<evidence type="ECO:0000256" key="5">
    <source>
        <dbReference type="ARBA" id="ARBA00023136"/>
    </source>
</evidence>
<sequence>MFTSTCRNGKSRGPSSPGTPRLGSSPSARSRRGRSGCGTAARKGAPDTAKERIVTASDAAKTDQDRTTHRKPEPTPGPLSGDPALIGVPTFVVGSIALGMTLVGFVPPEAVGAPVAIILAATGVGQLVAALWAAAIGQSAVASIFGTFSGFWLSYGLLVLGLTHGWFGIPDGSATAVQALFLTSWAITVALLALATLRLPAAYTVLFALIAAALVLVLVATVQDSAQLKAVGGCAVFTFAALGCYLFLHVMSEATGGRGLPLGKPVLSS</sequence>
<evidence type="ECO:0000256" key="7">
    <source>
        <dbReference type="SAM" id="Phobius"/>
    </source>
</evidence>
<evidence type="ECO:0000256" key="2">
    <source>
        <dbReference type="ARBA" id="ARBA00005587"/>
    </source>
</evidence>
<dbReference type="PANTHER" id="PTHR31123">
    <property type="entry name" value="ACCUMULATION OF DYADS PROTEIN 2-RELATED"/>
    <property type="match status" value="1"/>
</dbReference>
<name>A0A4R4UL97_9PSEU</name>
<evidence type="ECO:0008006" key="10">
    <source>
        <dbReference type="Google" id="ProtNLM"/>
    </source>
</evidence>
<feature type="compositionally biased region" description="Polar residues" evidence="6">
    <location>
        <begin position="1"/>
        <end position="18"/>
    </location>
</feature>
<protein>
    <recommendedName>
        <fullName evidence="10">GPR1/FUN34/yaaH family protein</fullName>
    </recommendedName>
</protein>
<dbReference type="Pfam" id="PF01184">
    <property type="entry name" value="Gpr1_Fun34_YaaH"/>
    <property type="match status" value="1"/>
</dbReference>
<dbReference type="InterPro" id="IPR000791">
    <property type="entry name" value="Gpr1/Fun34/SatP-like"/>
</dbReference>
<feature type="transmembrane region" description="Helical" evidence="7">
    <location>
        <begin position="111"/>
        <end position="136"/>
    </location>
</feature>
<feature type="transmembrane region" description="Helical" evidence="7">
    <location>
        <begin position="84"/>
        <end position="105"/>
    </location>
</feature>
<dbReference type="OrthoDB" id="4940354at2"/>
<evidence type="ECO:0000256" key="6">
    <source>
        <dbReference type="SAM" id="MobiDB-lite"/>
    </source>
</evidence>
<evidence type="ECO:0000313" key="8">
    <source>
        <dbReference type="EMBL" id="TDC89864.1"/>
    </source>
</evidence>
<accession>A0A4R4UL97</accession>
<evidence type="ECO:0000256" key="1">
    <source>
        <dbReference type="ARBA" id="ARBA00004141"/>
    </source>
</evidence>